<feature type="transmembrane region" description="Helical" evidence="6">
    <location>
        <begin position="138"/>
        <end position="158"/>
    </location>
</feature>
<keyword evidence="9" id="KW-1185">Reference proteome</keyword>
<comment type="subcellular location">
    <subcellularLocation>
        <location evidence="1">Membrane</location>
        <topology evidence="1">Multi-pass membrane protein</topology>
    </subcellularLocation>
</comment>
<feature type="transmembrane region" description="Helical" evidence="6">
    <location>
        <begin position="213"/>
        <end position="235"/>
    </location>
</feature>
<evidence type="ECO:0000256" key="4">
    <source>
        <dbReference type="ARBA" id="ARBA00022989"/>
    </source>
</evidence>
<dbReference type="EMBL" id="KL142370">
    <property type="protein sequence ID" value="KDR81469.1"/>
    <property type="molecule type" value="Genomic_DNA"/>
</dbReference>
<feature type="transmembrane region" description="Helical" evidence="6">
    <location>
        <begin position="113"/>
        <end position="132"/>
    </location>
</feature>
<feature type="transmembrane region" description="Helical" evidence="6">
    <location>
        <begin position="305"/>
        <end position="323"/>
    </location>
</feature>
<evidence type="ECO:0000259" key="7">
    <source>
        <dbReference type="PROSITE" id="PS50850"/>
    </source>
</evidence>
<dbReference type="PANTHER" id="PTHR23504:SF15">
    <property type="entry name" value="MAJOR FACILITATOR SUPERFAMILY (MFS) PROFILE DOMAIN-CONTAINING PROTEIN"/>
    <property type="match status" value="1"/>
</dbReference>
<feature type="transmembrane region" description="Helical" evidence="6">
    <location>
        <begin position="413"/>
        <end position="434"/>
    </location>
</feature>
<name>A0A067TNL3_GALM3</name>
<dbReference type="Gene3D" id="1.20.1250.20">
    <property type="entry name" value="MFS general substrate transporter like domains"/>
    <property type="match status" value="1"/>
</dbReference>
<accession>A0A067TNL3</accession>
<evidence type="ECO:0000256" key="1">
    <source>
        <dbReference type="ARBA" id="ARBA00004141"/>
    </source>
</evidence>
<evidence type="ECO:0000256" key="5">
    <source>
        <dbReference type="ARBA" id="ARBA00023136"/>
    </source>
</evidence>
<feature type="transmembrane region" description="Helical" evidence="6">
    <location>
        <begin position="343"/>
        <end position="363"/>
    </location>
</feature>
<dbReference type="OrthoDB" id="419616at2759"/>
<protein>
    <recommendedName>
        <fullName evidence="7">Major facilitator superfamily (MFS) profile domain-containing protein</fullName>
    </recommendedName>
</protein>
<dbReference type="HOGENOM" id="CLU_001265_54_6_1"/>
<keyword evidence="5 6" id="KW-0472">Membrane</keyword>
<keyword evidence="3 6" id="KW-0812">Transmembrane</keyword>
<sequence>MSDAVAQETSPLTGENQPLLTQAVLGTVRLPSKSTPLPKGQLAILCLLRTLDPMSFTQIFPYINEFMGDLGVTKDPSRIGFYSGLVESAFAFSQLLLVYPWGYFSDRFGRRPVVLVGVGGLAITTLLFGLSTSFTTAMISRALAGLFSGNVAVIPSILCEITDDTNQASAFPFFGFWWPVGAIIGPLIGGFLSKPATRYPKYFDWEFLRTYPYFLPCLLVSSLAIFGFITSWLFLKEVRIYSLQYVRELTGRYSVRHLLGIPIIRALCASGCALSFISTAFDVLFVLFCFSPVKAGGLAFSTSEIGFALSTSGGFAALLQIFIMPTILRRVNHASMYHFCMKIWPYTFLSLPLLNIVARRGTIPGTEQLDPFTIAFLWVCIALILCMARVAFLAYTVNVLLVKRFAPNPSTLGSTLGLVQFSICFARAFSPAFASSTFAFSVENGLFAGHLWVVVMASIGFTSCLFSRSIVTESSKLL</sequence>
<dbReference type="GO" id="GO:0022857">
    <property type="term" value="F:transmembrane transporter activity"/>
    <property type="evidence" value="ECO:0007669"/>
    <property type="project" value="InterPro"/>
</dbReference>
<feature type="transmembrane region" description="Helical" evidence="6">
    <location>
        <begin position="446"/>
        <end position="466"/>
    </location>
</feature>
<feature type="transmembrane region" description="Helical" evidence="6">
    <location>
        <begin position="79"/>
        <end position="101"/>
    </location>
</feature>
<reference evidence="9" key="1">
    <citation type="journal article" date="2014" name="Proc. Natl. Acad. Sci. U.S.A.">
        <title>Extensive sampling of basidiomycete genomes demonstrates inadequacy of the white-rot/brown-rot paradigm for wood decay fungi.</title>
        <authorList>
            <person name="Riley R."/>
            <person name="Salamov A.A."/>
            <person name="Brown D.W."/>
            <person name="Nagy L.G."/>
            <person name="Floudas D."/>
            <person name="Held B.W."/>
            <person name="Levasseur A."/>
            <person name="Lombard V."/>
            <person name="Morin E."/>
            <person name="Otillar R."/>
            <person name="Lindquist E.A."/>
            <person name="Sun H."/>
            <person name="LaButti K.M."/>
            <person name="Schmutz J."/>
            <person name="Jabbour D."/>
            <person name="Luo H."/>
            <person name="Baker S.E."/>
            <person name="Pisabarro A.G."/>
            <person name="Walton J.D."/>
            <person name="Blanchette R.A."/>
            <person name="Henrissat B."/>
            <person name="Martin F."/>
            <person name="Cullen D."/>
            <person name="Hibbett D.S."/>
            <person name="Grigoriev I.V."/>
        </authorList>
    </citation>
    <scope>NUCLEOTIDE SEQUENCE [LARGE SCALE GENOMIC DNA]</scope>
    <source>
        <strain evidence="9">CBS 339.88</strain>
    </source>
</reference>
<feature type="transmembrane region" description="Helical" evidence="6">
    <location>
        <begin position="170"/>
        <end position="193"/>
    </location>
</feature>
<dbReference type="GO" id="GO:0016020">
    <property type="term" value="C:membrane"/>
    <property type="evidence" value="ECO:0007669"/>
    <property type="project" value="UniProtKB-SubCell"/>
</dbReference>
<proteinExistence type="predicted"/>
<organism evidence="8 9">
    <name type="scientific">Galerina marginata (strain CBS 339.88)</name>
    <dbReference type="NCBI Taxonomy" id="685588"/>
    <lineage>
        <taxon>Eukaryota</taxon>
        <taxon>Fungi</taxon>
        <taxon>Dikarya</taxon>
        <taxon>Basidiomycota</taxon>
        <taxon>Agaricomycotina</taxon>
        <taxon>Agaricomycetes</taxon>
        <taxon>Agaricomycetidae</taxon>
        <taxon>Agaricales</taxon>
        <taxon>Agaricineae</taxon>
        <taxon>Strophariaceae</taxon>
        <taxon>Galerina</taxon>
    </lineage>
</organism>
<dbReference type="InterPro" id="IPR036259">
    <property type="entry name" value="MFS_trans_sf"/>
</dbReference>
<feature type="domain" description="Major facilitator superfamily (MFS) profile" evidence="7">
    <location>
        <begin position="41"/>
        <end position="475"/>
    </location>
</feature>
<dbReference type="PRINTS" id="PR01035">
    <property type="entry name" value="TCRTETA"/>
</dbReference>
<dbReference type="PROSITE" id="PS50850">
    <property type="entry name" value="MFS"/>
    <property type="match status" value="1"/>
</dbReference>
<evidence type="ECO:0000256" key="2">
    <source>
        <dbReference type="ARBA" id="ARBA00022448"/>
    </source>
</evidence>
<dbReference type="InterPro" id="IPR001958">
    <property type="entry name" value="Tet-R_TetA/multi-R_MdtG-like"/>
</dbReference>
<keyword evidence="2" id="KW-0813">Transport</keyword>
<evidence type="ECO:0000313" key="9">
    <source>
        <dbReference type="Proteomes" id="UP000027222"/>
    </source>
</evidence>
<evidence type="ECO:0000313" key="8">
    <source>
        <dbReference type="EMBL" id="KDR81469.1"/>
    </source>
</evidence>
<feature type="transmembrane region" description="Helical" evidence="6">
    <location>
        <begin position="375"/>
        <end position="401"/>
    </location>
</feature>
<dbReference type="SUPFAM" id="SSF103473">
    <property type="entry name" value="MFS general substrate transporter"/>
    <property type="match status" value="1"/>
</dbReference>
<dbReference type="Pfam" id="PF07690">
    <property type="entry name" value="MFS_1"/>
    <property type="match status" value="1"/>
</dbReference>
<evidence type="ECO:0000256" key="3">
    <source>
        <dbReference type="ARBA" id="ARBA00022692"/>
    </source>
</evidence>
<dbReference type="Proteomes" id="UP000027222">
    <property type="component" value="Unassembled WGS sequence"/>
</dbReference>
<dbReference type="InterPro" id="IPR011701">
    <property type="entry name" value="MFS"/>
</dbReference>
<keyword evidence="4 6" id="KW-1133">Transmembrane helix</keyword>
<feature type="transmembrane region" description="Helical" evidence="6">
    <location>
        <begin position="266"/>
        <end position="293"/>
    </location>
</feature>
<evidence type="ECO:0000256" key="6">
    <source>
        <dbReference type="SAM" id="Phobius"/>
    </source>
</evidence>
<gene>
    <name evidence="8" type="ORF">GALMADRAFT_221332</name>
</gene>
<dbReference type="InterPro" id="IPR020846">
    <property type="entry name" value="MFS_dom"/>
</dbReference>
<dbReference type="AlphaFoldDB" id="A0A067TNL3"/>
<dbReference type="PANTHER" id="PTHR23504">
    <property type="entry name" value="MAJOR FACILITATOR SUPERFAMILY DOMAIN-CONTAINING PROTEIN 10"/>
    <property type="match status" value="1"/>
</dbReference>